<evidence type="ECO:0000256" key="6">
    <source>
        <dbReference type="RuleBase" id="RU363058"/>
    </source>
</evidence>
<evidence type="ECO:0000313" key="8">
    <source>
        <dbReference type="Proteomes" id="UP000032900"/>
    </source>
</evidence>
<evidence type="ECO:0000256" key="5">
    <source>
        <dbReference type="ARBA" id="ARBA00023136"/>
    </source>
</evidence>
<comment type="similarity">
    <text evidence="6">Belongs to the inorganic phosphate transporter (PiT) (TC 2.A.20) family.</text>
</comment>
<dbReference type="Pfam" id="PF01384">
    <property type="entry name" value="PHO4"/>
    <property type="match status" value="1"/>
</dbReference>
<dbReference type="GO" id="GO:0016020">
    <property type="term" value="C:membrane"/>
    <property type="evidence" value="ECO:0007669"/>
    <property type="project" value="UniProtKB-SubCell"/>
</dbReference>
<evidence type="ECO:0000256" key="4">
    <source>
        <dbReference type="ARBA" id="ARBA00022989"/>
    </source>
</evidence>
<dbReference type="OrthoDB" id="1110016at2"/>
<evidence type="ECO:0000313" key="7">
    <source>
        <dbReference type="EMBL" id="GAO28339.1"/>
    </source>
</evidence>
<protein>
    <recommendedName>
        <fullName evidence="6">Phosphate transporter</fullName>
    </recommendedName>
</protein>
<feature type="transmembrane region" description="Helical" evidence="6">
    <location>
        <begin position="229"/>
        <end position="248"/>
    </location>
</feature>
<dbReference type="GO" id="GO:0035435">
    <property type="term" value="P:phosphate ion transmembrane transport"/>
    <property type="evidence" value="ECO:0007669"/>
    <property type="project" value="TreeGrafter"/>
</dbReference>
<reference evidence="7 8" key="1">
    <citation type="journal article" date="2015" name="Microbes Environ.">
        <title>Distribution and evolution of nitrogen fixation genes in the phylum bacteroidetes.</title>
        <authorList>
            <person name="Inoue J."/>
            <person name="Oshima K."/>
            <person name="Suda W."/>
            <person name="Sakamoto M."/>
            <person name="Iino T."/>
            <person name="Noda S."/>
            <person name="Hongoh Y."/>
            <person name="Hattori M."/>
            <person name="Ohkuma M."/>
        </authorList>
    </citation>
    <scope>NUCLEOTIDE SEQUENCE [LARGE SCALE GENOMIC DNA]</scope>
    <source>
        <strain evidence="7">JCM 15548</strain>
    </source>
</reference>
<feature type="transmembrane region" description="Helical" evidence="6">
    <location>
        <begin position="474"/>
        <end position="495"/>
    </location>
</feature>
<dbReference type="PANTHER" id="PTHR11101:SF16">
    <property type="entry name" value="PHOSPHATE TRANSPORTER"/>
    <property type="match status" value="1"/>
</dbReference>
<feature type="transmembrane region" description="Helical" evidence="6">
    <location>
        <begin position="501"/>
        <end position="519"/>
    </location>
</feature>
<dbReference type="EMBL" id="BAZW01000002">
    <property type="protein sequence ID" value="GAO28339.1"/>
    <property type="molecule type" value="Genomic_DNA"/>
</dbReference>
<keyword evidence="4 6" id="KW-1133">Transmembrane helix</keyword>
<keyword evidence="3 6" id="KW-0812">Transmembrane</keyword>
<keyword evidence="5 6" id="KW-0472">Membrane</keyword>
<feature type="transmembrane region" description="Helical" evidence="6">
    <location>
        <begin position="148"/>
        <end position="173"/>
    </location>
</feature>
<dbReference type="Proteomes" id="UP000032900">
    <property type="component" value="Unassembled WGS sequence"/>
</dbReference>
<dbReference type="STRING" id="1236989.JCM15548_1423"/>
<dbReference type="AlphaFoldDB" id="A0A0E9LSV2"/>
<proteinExistence type="inferred from homology"/>
<feature type="transmembrane region" description="Helical" evidence="6">
    <location>
        <begin position="446"/>
        <end position="462"/>
    </location>
</feature>
<organism evidence="7 8">
    <name type="scientific">Geofilum rubicundum JCM 15548</name>
    <dbReference type="NCBI Taxonomy" id="1236989"/>
    <lineage>
        <taxon>Bacteria</taxon>
        <taxon>Pseudomonadati</taxon>
        <taxon>Bacteroidota</taxon>
        <taxon>Bacteroidia</taxon>
        <taxon>Marinilabiliales</taxon>
        <taxon>Marinilabiliaceae</taxon>
        <taxon>Geofilum</taxon>
    </lineage>
</organism>
<dbReference type="InterPro" id="IPR001204">
    <property type="entry name" value="Phos_transporter"/>
</dbReference>
<keyword evidence="6" id="KW-0592">Phosphate transport</keyword>
<accession>A0A0E9LSV2</accession>
<feature type="transmembrane region" description="Helical" evidence="6">
    <location>
        <begin position="185"/>
        <end position="205"/>
    </location>
</feature>
<dbReference type="RefSeq" id="WP_062122177.1">
    <property type="nucleotide sequence ID" value="NZ_BAZW01000002.1"/>
</dbReference>
<feature type="transmembrane region" description="Helical" evidence="6">
    <location>
        <begin position="6"/>
        <end position="24"/>
    </location>
</feature>
<feature type="transmembrane region" description="Helical" evidence="6">
    <location>
        <begin position="320"/>
        <end position="338"/>
    </location>
</feature>
<gene>
    <name evidence="7" type="ORF">JCM15548_1423</name>
</gene>
<name>A0A0E9LSV2_9BACT</name>
<comment type="subcellular location">
    <subcellularLocation>
        <location evidence="1 6">Membrane</location>
        <topology evidence="1 6">Multi-pass membrane protein</topology>
    </subcellularLocation>
</comment>
<sequence length="761" mass="86157">MDIFIWFTVILLVLLAVFHLVTGVSNDAVNFLNAAIGSRVASSKVILALAGSGLVIGTFFSGGMMEVVRNGVINPSGFLLHELLIIVVAVTVANILLLDAFNTAGFPTSTTISVIFSLIGAALAIVLIKQNTPDGLEGYSAFINTDRVFMIFAGILASILFAFITGAMAQFFTRLLFTFRHQGKYNLLFSIIGALAITTIFYLLIKKGIGGMFWEENFQWLQNLGTQKVLMGVFWGSALSLWGLATLFHIDIPRLVVFFGTFALALSFASNDLVNFIGLPLTGIESIKEYLNTPNASFSHFPLQFLNTDWERSLHFRDSVYVGFFLMAGIVMVVTLFLSKKLHSVTETEVYLGRQSAGQERFEPSPLSKVLVRSFLNVYQKAEQLLPARVHAFISDRFKAPLPLHRQPATDEVIYFDTVRASVNLVIASLLISIGTYLRFPLSTTFVVFMVAMGTSFADQAWGRESAVYRLSGVLSILGGWFITASGGFIGAFLFSLALHWGGWPVALVLFLIVLVTLWQTNKYHHRKREKEKELNKTFHHEKTEGIEWLRETGRERIRKFLLESSKIYFMIIDGLMDEDLRQMREAIEKTEYLKQGIKNYKIELFRTYSKLPEEVQDSGHLFVQALDYLTEMSNTIGIMAPPIFKHLENQHKGLSSAQKEDLSGILEETTAFLNFLIHFEKEKRFDALHELKNKQNVVLKLLEEYRLEQIRRIRSGQGRTRVNVIYMEVMGETKNILIYSLNLFQALREFYYQTPKKPIR</sequence>
<comment type="caution">
    <text evidence="7">The sequence shown here is derived from an EMBL/GenBank/DDBJ whole genome shotgun (WGS) entry which is preliminary data.</text>
</comment>
<evidence type="ECO:0000256" key="3">
    <source>
        <dbReference type="ARBA" id="ARBA00022692"/>
    </source>
</evidence>
<feature type="transmembrane region" description="Helical" evidence="6">
    <location>
        <begin position="77"/>
        <end position="98"/>
    </location>
</feature>
<evidence type="ECO:0000256" key="1">
    <source>
        <dbReference type="ARBA" id="ARBA00004141"/>
    </source>
</evidence>
<dbReference type="PANTHER" id="PTHR11101">
    <property type="entry name" value="PHOSPHATE TRANSPORTER"/>
    <property type="match status" value="1"/>
</dbReference>
<dbReference type="SUPFAM" id="SSF103473">
    <property type="entry name" value="MFS general substrate transporter"/>
    <property type="match status" value="1"/>
</dbReference>
<feature type="transmembrane region" description="Helical" evidence="6">
    <location>
        <begin position="110"/>
        <end position="128"/>
    </location>
</feature>
<dbReference type="GO" id="GO:0005315">
    <property type="term" value="F:phosphate transmembrane transporter activity"/>
    <property type="evidence" value="ECO:0007669"/>
    <property type="project" value="InterPro"/>
</dbReference>
<dbReference type="InterPro" id="IPR036259">
    <property type="entry name" value="MFS_trans_sf"/>
</dbReference>
<feature type="transmembrane region" description="Helical" evidence="6">
    <location>
        <begin position="45"/>
        <end position="65"/>
    </location>
</feature>
<feature type="transmembrane region" description="Helical" evidence="6">
    <location>
        <begin position="255"/>
        <end position="277"/>
    </location>
</feature>
<keyword evidence="2 6" id="KW-0813">Transport</keyword>
<evidence type="ECO:0000256" key="2">
    <source>
        <dbReference type="ARBA" id="ARBA00022448"/>
    </source>
</evidence>
<keyword evidence="8" id="KW-1185">Reference proteome</keyword>